<keyword evidence="3" id="KW-1003">Cell membrane</keyword>
<keyword evidence="5 7" id="KW-1133">Transmembrane helix</keyword>
<proteinExistence type="inferred from homology"/>
<dbReference type="Proteomes" id="UP001371224">
    <property type="component" value="Unassembled WGS sequence"/>
</dbReference>
<evidence type="ECO:0000256" key="1">
    <source>
        <dbReference type="ARBA" id="ARBA00004651"/>
    </source>
</evidence>
<keyword evidence="2 7" id="KW-0813">Transport</keyword>
<evidence type="ECO:0000256" key="4">
    <source>
        <dbReference type="ARBA" id="ARBA00022692"/>
    </source>
</evidence>
<evidence type="ECO:0000256" key="3">
    <source>
        <dbReference type="ARBA" id="ARBA00022475"/>
    </source>
</evidence>
<feature type="transmembrane region" description="Helical" evidence="7">
    <location>
        <begin position="81"/>
        <end position="102"/>
    </location>
</feature>
<dbReference type="PANTHER" id="PTHR32243:SF18">
    <property type="entry name" value="INNER MEMBRANE ABC TRANSPORTER PERMEASE PROTEIN YCJP"/>
    <property type="match status" value="1"/>
</dbReference>
<dbReference type="Pfam" id="PF00528">
    <property type="entry name" value="BPD_transp_1"/>
    <property type="match status" value="1"/>
</dbReference>
<dbReference type="InterPro" id="IPR000515">
    <property type="entry name" value="MetI-like"/>
</dbReference>
<evidence type="ECO:0000256" key="7">
    <source>
        <dbReference type="RuleBase" id="RU363032"/>
    </source>
</evidence>
<dbReference type="InterPro" id="IPR050901">
    <property type="entry name" value="BP-dep_ABC_trans_perm"/>
</dbReference>
<reference evidence="9 10" key="1">
    <citation type="submission" date="2024-02" db="EMBL/GenBank/DDBJ databases">
        <authorList>
            <person name="Saticioglu I.B."/>
        </authorList>
    </citation>
    <scope>NUCLEOTIDE SEQUENCE [LARGE SCALE GENOMIC DNA]</scope>
    <source>
        <strain evidence="9 10">Mu-80</strain>
    </source>
</reference>
<feature type="transmembrane region" description="Helical" evidence="7">
    <location>
        <begin position="190"/>
        <end position="211"/>
    </location>
</feature>
<dbReference type="CDD" id="cd06261">
    <property type="entry name" value="TM_PBP2"/>
    <property type="match status" value="1"/>
</dbReference>
<accession>A0ABU8LCI5</accession>
<feature type="transmembrane region" description="Helical" evidence="7">
    <location>
        <begin position="149"/>
        <end position="170"/>
    </location>
</feature>
<sequence>MTTVSLSRSGRSNGAREALRSALLLLVLIWCLAPFFWLAMTSLKEGDPALNDPNLFQGPFGFDNYIAVFSQGFTYNLRNSFVVASMTTLISTVIGVLAAYALARLPVKHKVGLMSAVLAASLFPPVALVPPLYEVWRAIGLLNTWEGLYISYISFSLPLTIFLLLTFFAAIPTELEEAAKTDGATPLQAFWHVVLPLATPGIVSAAIITFVTSWNEFLLASTFAPRNPEVAQTVPVAIAAFTGAIEFQRPIGTITAASVIVTIPMVIFALLLQRRIVAGLTAGAVKG</sequence>
<comment type="caution">
    <text evidence="9">The sequence shown here is derived from an EMBL/GenBank/DDBJ whole genome shotgun (WGS) entry which is preliminary data.</text>
</comment>
<comment type="subcellular location">
    <subcellularLocation>
        <location evidence="1 7">Cell membrane</location>
        <topology evidence="1 7">Multi-pass membrane protein</topology>
    </subcellularLocation>
</comment>
<feature type="domain" description="ABC transmembrane type-1" evidence="8">
    <location>
        <begin position="77"/>
        <end position="272"/>
    </location>
</feature>
<organism evidence="9 10">
    <name type="scientific">Microbacterium bandirmense</name>
    <dbReference type="NCBI Taxonomy" id="3122050"/>
    <lineage>
        <taxon>Bacteria</taxon>
        <taxon>Bacillati</taxon>
        <taxon>Actinomycetota</taxon>
        <taxon>Actinomycetes</taxon>
        <taxon>Micrococcales</taxon>
        <taxon>Microbacteriaceae</taxon>
        <taxon>Microbacterium</taxon>
    </lineage>
</organism>
<dbReference type="PANTHER" id="PTHR32243">
    <property type="entry name" value="MALTOSE TRANSPORT SYSTEM PERMEASE-RELATED"/>
    <property type="match status" value="1"/>
</dbReference>
<dbReference type="RefSeq" id="WP_337332395.1">
    <property type="nucleotide sequence ID" value="NZ_JBBDGM010000007.1"/>
</dbReference>
<evidence type="ECO:0000259" key="8">
    <source>
        <dbReference type="PROSITE" id="PS50928"/>
    </source>
</evidence>
<protein>
    <submittedName>
        <fullName evidence="9">Carbohydrate ABC transporter permease</fullName>
    </submittedName>
</protein>
<comment type="similarity">
    <text evidence="7">Belongs to the binding-protein-dependent transport system permease family.</text>
</comment>
<dbReference type="SUPFAM" id="SSF161098">
    <property type="entry name" value="MetI-like"/>
    <property type="match status" value="1"/>
</dbReference>
<name>A0ABU8LCI5_9MICO</name>
<keyword evidence="4 7" id="KW-0812">Transmembrane</keyword>
<evidence type="ECO:0000313" key="10">
    <source>
        <dbReference type="Proteomes" id="UP001371224"/>
    </source>
</evidence>
<dbReference type="PROSITE" id="PS50928">
    <property type="entry name" value="ABC_TM1"/>
    <property type="match status" value="1"/>
</dbReference>
<feature type="transmembrane region" description="Helical" evidence="7">
    <location>
        <begin position="251"/>
        <end position="272"/>
    </location>
</feature>
<dbReference type="EMBL" id="JBBDGM010000007">
    <property type="protein sequence ID" value="MEJ1088740.1"/>
    <property type="molecule type" value="Genomic_DNA"/>
</dbReference>
<evidence type="ECO:0000256" key="6">
    <source>
        <dbReference type="ARBA" id="ARBA00023136"/>
    </source>
</evidence>
<gene>
    <name evidence="9" type="ORF">WDU99_10465</name>
</gene>
<dbReference type="InterPro" id="IPR035906">
    <property type="entry name" value="MetI-like_sf"/>
</dbReference>
<feature type="transmembrane region" description="Helical" evidence="7">
    <location>
        <begin position="111"/>
        <end position="129"/>
    </location>
</feature>
<evidence type="ECO:0000313" key="9">
    <source>
        <dbReference type="EMBL" id="MEJ1088740.1"/>
    </source>
</evidence>
<feature type="transmembrane region" description="Helical" evidence="7">
    <location>
        <begin position="21"/>
        <end position="40"/>
    </location>
</feature>
<evidence type="ECO:0000256" key="2">
    <source>
        <dbReference type="ARBA" id="ARBA00022448"/>
    </source>
</evidence>
<dbReference type="Gene3D" id="1.10.3720.10">
    <property type="entry name" value="MetI-like"/>
    <property type="match status" value="1"/>
</dbReference>
<evidence type="ECO:0000256" key="5">
    <source>
        <dbReference type="ARBA" id="ARBA00022989"/>
    </source>
</evidence>
<keyword evidence="10" id="KW-1185">Reference proteome</keyword>
<keyword evidence="6 7" id="KW-0472">Membrane</keyword>